<dbReference type="GO" id="GO:0008270">
    <property type="term" value="F:zinc ion binding"/>
    <property type="evidence" value="ECO:0007669"/>
    <property type="project" value="UniProtKB-KW"/>
</dbReference>
<dbReference type="AlphaFoldDB" id="A0A427YS66"/>
<evidence type="ECO:0000256" key="3">
    <source>
        <dbReference type="ARBA" id="ARBA00022771"/>
    </source>
</evidence>
<dbReference type="GO" id="GO:0005737">
    <property type="term" value="C:cytoplasm"/>
    <property type="evidence" value="ECO:0007669"/>
    <property type="project" value="TreeGrafter"/>
</dbReference>
<keyword evidence="9" id="KW-1185">Reference proteome</keyword>
<evidence type="ECO:0000256" key="6">
    <source>
        <dbReference type="SAM" id="MobiDB-lite"/>
    </source>
</evidence>
<dbReference type="PANTHER" id="PTHR14677:SF40">
    <property type="entry name" value="CDC48-ASSOCIATED UBIQUITIN-LIKE_ZINC FINGER PROTEIN 1"/>
    <property type="match status" value="1"/>
</dbReference>
<evidence type="ECO:0000256" key="4">
    <source>
        <dbReference type="ARBA" id="ARBA00022833"/>
    </source>
</evidence>
<evidence type="ECO:0000313" key="9">
    <source>
        <dbReference type="Proteomes" id="UP000279259"/>
    </source>
</evidence>
<dbReference type="Pfam" id="PF01428">
    <property type="entry name" value="zf-AN1"/>
    <property type="match status" value="2"/>
</dbReference>
<dbReference type="SMART" id="SM00154">
    <property type="entry name" value="ZnF_AN1"/>
    <property type="match status" value="2"/>
</dbReference>
<dbReference type="STRING" id="1890683.A0A427YS66"/>
<dbReference type="OrthoDB" id="431929at2759"/>
<dbReference type="SUPFAM" id="SSF118310">
    <property type="entry name" value="AN1-like Zinc finger"/>
    <property type="match status" value="2"/>
</dbReference>
<dbReference type="InterPro" id="IPR057357">
    <property type="entry name" value="Znf-C2H2_ZFAND2A/B"/>
</dbReference>
<proteinExistence type="predicted"/>
<organism evidence="8 9">
    <name type="scientific">Saitozyma podzolica</name>
    <dbReference type="NCBI Taxonomy" id="1890683"/>
    <lineage>
        <taxon>Eukaryota</taxon>
        <taxon>Fungi</taxon>
        <taxon>Dikarya</taxon>
        <taxon>Basidiomycota</taxon>
        <taxon>Agaricomycotina</taxon>
        <taxon>Tremellomycetes</taxon>
        <taxon>Tremellales</taxon>
        <taxon>Trimorphomycetaceae</taxon>
        <taxon>Saitozyma</taxon>
    </lineage>
</organism>
<dbReference type="PROSITE" id="PS51039">
    <property type="entry name" value="ZF_AN1"/>
    <property type="match status" value="1"/>
</dbReference>
<keyword evidence="4" id="KW-0862">Zinc</keyword>
<sequence length="296" mass="31245">MAAVQPDRSEMMFLGRECHHPACHLHDFLPFSCPACHLSFCQSHFLPSIHACASPLPPSMVDRIAPQCPLCHEVVLTLPSRDPNEAVERHIQSETCAGLPGGEERKKAELKAKKESGKVCWRKGCSKTLVVNLFCQECGHNFCPTHRHTTSHACTPSNSRTSTPQPSSSSAGAGPSRSAAAAKAAMARFGSKPSSSSQTQTQSTSSIGAAGTPSQPVSSGPSSAPIRTHAAQASQALDAKAAAATAALKRAGQDVKSSLPIKSKTEKRADAEIASTIQALKARHDRGLLTKAEEVR</sequence>
<protein>
    <recommendedName>
        <fullName evidence="7">AN1-type domain-containing protein</fullName>
    </recommendedName>
</protein>
<evidence type="ECO:0000259" key="7">
    <source>
        <dbReference type="PROSITE" id="PS51039"/>
    </source>
</evidence>
<dbReference type="Pfam" id="PF25403">
    <property type="entry name" value="zf-C2H2_ZFAND2"/>
    <property type="match status" value="1"/>
</dbReference>
<evidence type="ECO:0000256" key="5">
    <source>
        <dbReference type="PROSITE-ProRule" id="PRU00449"/>
    </source>
</evidence>
<gene>
    <name evidence="8" type="ORF">EHS25_006631</name>
</gene>
<dbReference type="Gene3D" id="4.10.1110.10">
    <property type="entry name" value="AN1-like Zinc finger"/>
    <property type="match status" value="2"/>
</dbReference>
<comment type="caution">
    <text evidence="8">The sequence shown here is derived from an EMBL/GenBank/DDBJ whole genome shotgun (WGS) entry which is preliminary data.</text>
</comment>
<evidence type="ECO:0000256" key="1">
    <source>
        <dbReference type="ARBA" id="ARBA00022723"/>
    </source>
</evidence>
<name>A0A427YS66_9TREE</name>
<feature type="compositionally biased region" description="Low complexity" evidence="6">
    <location>
        <begin position="155"/>
        <end position="206"/>
    </location>
</feature>
<keyword evidence="2" id="KW-0677">Repeat</keyword>
<keyword evidence="3 5" id="KW-0863">Zinc-finger</keyword>
<accession>A0A427YS66</accession>
<evidence type="ECO:0000256" key="2">
    <source>
        <dbReference type="ARBA" id="ARBA00022737"/>
    </source>
</evidence>
<dbReference type="PANTHER" id="PTHR14677">
    <property type="entry name" value="ARSENITE INDUCUBLE RNA ASSOCIATED PROTEIN AIP-1-RELATED"/>
    <property type="match status" value="1"/>
</dbReference>
<evidence type="ECO:0000313" key="8">
    <source>
        <dbReference type="EMBL" id="RSH93978.1"/>
    </source>
</evidence>
<feature type="domain" description="AN1-type" evidence="7">
    <location>
        <begin position="114"/>
        <end position="162"/>
    </location>
</feature>
<feature type="region of interest" description="Disordered" evidence="6">
    <location>
        <begin position="149"/>
        <end position="233"/>
    </location>
</feature>
<dbReference type="EMBL" id="RSCD01000003">
    <property type="protein sequence ID" value="RSH93978.1"/>
    <property type="molecule type" value="Genomic_DNA"/>
</dbReference>
<feature type="compositionally biased region" description="Polar residues" evidence="6">
    <location>
        <begin position="212"/>
        <end position="222"/>
    </location>
</feature>
<reference evidence="8 9" key="1">
    <citation type="submission" date="2018-11" db="EMBL/GenBank/DDBJ databases">
        <title>Genome sequence of Saitozyma podzolica DSM 27192.</title>
        <authorList>
            <person name="Aliyu H."/>
            <person name="Gorte O."/>
            <person name="Ochsenreither K."/>
        </authorList>
    </citation>
    <scope>NUCLEOTIDE SEQUENCE [LARGE SCALE GENOMIC DNA]</scope>
    <source>
        <strain evidence="8 9">DSM 27192</strain>
    </source>
</reference>
<keyword evidence="1" id="KW-0479">Metal-binding</keyword>
<dbReference type="Proteomes" id="UP000279259">
    <property type="component" value="Unassembled WGS sequence"/>
</dbReference>
<dbReference type="InterPro" id="IPR035896">
    <property type="entry name" value="AN1-like_Znf"/>
</dbReference>
<dbReference type="InterPro" id="IPR000058">
    <property type="entry name" value="Znf_AN1"/>
</dbReference>